<gene>
    <name evidence="1" type="ORF">M513_00828</name>
    <name evidence="2" type="ORF">M514_00828</name>
</gene>
<accession>A0A085MLG9</accession>
<dbReference type="Proteomes" id="UP000030758">
    <property type="component" value="Unassembled WGS sequence"/>
</dbReference>
<protein>
    <submittedName>
        <fullName evidence="1">Uncharacterized protein</fullName>
    </submittedName>
</protein>
<dbReference type="AlphaFoldDB" id="A0A085MLG9"/>
<dbReference type="EMBL" id="KL367585">
    <property type="protein sequence ID" value="KFD62877.1"/>
    <property type="molecule type" value="Genomic_DNA"/>
</dbReference>
<dbReference type="EMBL" id="KL363185">
    <property type="protein sequence ID" value="KFD58065.1"/>
    <property type="molecule type" value="Genomic_DNA"/>
</dbReference>
<name>A0A085MLG9_9BILA</name>
<sequence>MEWNMSTTAVAGKTLLNNPMVIRGLRQTVEGDESLLQEKVRPQAHVPVTADFWWCVPRIP</sequence>
<organism evidence="1 3">
    <name type="scientific">Trichuris suis</name>
    <name type="common">pig whipworm</name>
    <dbReference type="NCBI Taxonomy" id="68888"/>
    <lineage>
        <taxon>Eukaryota</taxon>
        <taxon>Metazoa</taxon>
        <taxon>Ecdysozoa</taxon>
        <taxon>Nematoda</taxon>
        <taxon>Enoplea</taxon>
        <taxon>Dorylaimia</taxon>
        <taxon>Trichinellida</taxon>
        <taxon>Trichuridae</taxon>
        <taxon>Trichuris</taxon>
    </lineage>
</organism>
<dbReference type="Proteomes" id="UP000030764">
    <property type="component" value="Unassembled WGS sequence"/>
</dbReference>
<evidence type="ECO:0000313" key="1">
    <source>
        <dbReference type="EMBL" id="KFD58065.1"/>
    </source>
</evidence>
<reference evidence="1 3" key="1">
    <citation type="journal article" date="2014" name="Nat. Genet.">
        <title>Genome and transcriptome of the porcine whipworm Trichuris suis.</title>
        <authorList>
            <person name="Jex A.R."/>
            <person name="Nejsum P."/>
            <person name="Schwarz E.M."/>
            <person name="Hu L."/>
            <person name="Young N.D."/>
            <person name="Hall R.S."/>
            <person name="Korhonen P.K."/>
            <person name="Liao S."/>
            <person name="Thamsborg S."/>
            <person name="Xia J."/>
            <person name="Xu P."/>
            <person name="Wang S."/>
            <person name="Scheerlinck J.P."/>
            <person name="Hofmann A."/>
            <person name="Sternberg P.W."/>
            <person name="Wang J."/>
            <person name="Gasser R.B."/>
        </authorList>
    </citation>
    <scope>NUCLEOTIDE SEQUENCE [LARGE SCALE GENOMIC DNA]</scope>
    <source>
        <strain evidence="2">DCEP-RM93F</strain>
        <strain evidence="1">DCEP-RM93M</strain>
    </source>
</reference>
<evidence type="ECO:0000313" key="3">
    <source>
        <dbReference type="Proteomes" id="UP000030764"/>
    </source>
</evidence>
<evidence type="ECO:0000313" key="2">
    <source>
        <dbReference type="EMBL" id="KFD62877.1"/>
    </source>
</evidence>
<keyword evidence="3" id="KW-1185">Reference proteome</keyword>
<proteinExistence type="predicted"/>